<dbReference type="Pfam" id="PF00892">
    <property type="entry name" value="EamA"/>
    <property type="match status" value="2"/>
</dbReference>
<dbReference type="InterPro" id="IPR000620">
    <property type="entry name" value="EamA_dom"/>
</dbReference>
<evidence type="ECO:0000313" key="3">
    <source>
        <dbReference type="EMBL" id="TFU03857.1"/>
    </source>
</evidence>
<accession>A0A4Y9EP70</accession>
<comment type="caution">
    <text evidence="3">The sequence shown here is derived from an EMBL/GenBank/DDBJ whole genome shotgun (WGS) entry which is preliminary data.</text>
</comment>
<feature type="domain" description="EamA" evidence="2">
    <location>
        <begin position="3"/>
        <end position="127"/>
    </location>
</feature>
<protein>
    <submittedName>
        <fullName evidence="3">DMT family transporter</fullName>
    </submittedName>
</protein>
<dbReference type="GO" id="GO:0016020">
    <property type="term" value="C:membrane"/>
    <property type="evidence" value="ECO:0007669"/>
    <property type="project" value="InterPro"/>
</dbReference>
<organism evidence="3 4">
    <name type="scientific">Glacieibacterium arshaanense</name>
    <dbReference type="NCBI Taxonomy" id="2511025"/>
    <lineage>
        <taxon>Bacteria</taxon>
        <taxon>Pseudomonadati</taxon>
        <taxon>Pseudomonadota</taxon>
        <taxon>Alphaproteobacteria</taxon>
        <taxon>Sphingomonadales</taxon>
        <taxon>Sphingosinicellaceae</taxon>
        <taxon>Glacieibacterium</taxon>
    </lineage>
</organism>
<dbReference type="EMBL" id="SIHO01000002">
    <property type="protein sequence ID" value="TFU03857.1"/>
    <property type="molecule type" value="Genomic_DNA"/>
</dbReference>
<feature type="transmembrane region" description="Helical" evidence="1">
    <location>
        <begin position="251"/>
        <end position="271"/>
    </location>
</feature>
<evidence type="ECO:0000313" key="4">
    <source>
        <dbReference type="Proteomes" id="UP000297737"/>
    </source>
</evidence>
<reference evidence="3 4" key="1">
    <citation type="submission" date="2019-02" db="EMBL/GenBank/DDBJ databases">
        <title>Polymorphobacter sp. isolated from the lake at the Tibet of China.</title>
        <authorList>
            <person name="Li A."/>
        </authorList>
    </citation>
    <scope>NUCLEOTIDE SEQUENCE [LARGE SCALE GENOMIC DNA]</scope>
    <source>
        <strain evidence="3 4">DJ1R-1</strain>
    </source>
</reference>
<feature type="transmembrane region" description="Helical" evidence="1">
    <location>
        <begin position="82"/>
        <end position="101"/>
    </location>
</feature>
<dbReference type="SUPFAM" id="SSF103481">
    <property type="entry name" value="Multidrug resistance efflux transporter EmrE"/>
    <property type="match status" value="2"/>
</dbReference>
<keyword evidence="4" id="KW-1185">Reference proteome</keyword>
<feature type="domain" description="EamA" evidence="2">
    <location>
        <begin position="140"/>
        <end position="269"/>
    </location>
</feature>
<evidence type="ECO:0000259" key="2">
    <source>
        <dbReference type="Pfam" id="PF00892"/>
    </source>
</evidence>
<feature type="transmembrane region" description="Helical" evidence="1">
    <location>
        <begin position="198"/>
        <end position="219"/>
    </location>
</feature>
<feature type="transmembrane region" description="Helical" evidence="1">
    <location>
        <begin position="113"/>
        <end position="131"/>
    </location>
</feature>
<dbReference type="PANTHER" id="PTHR22911">
    <property type="entry name" value="ACYL-MALONYL CONDENSING ENZYME-RELATED"/>
    <property type="match status" value="1"/>
</dbReference>
<feature type="transmembrane region" description="Helical" evidence="1">
    <location>
        <begin position="56"/>
        <end position="76"/>
    </location>
</feature>
<dbReference type="Proteomes" id="UP000297737">
    <property type="component" value="Unassembled WGS sequence"/>
</dbReference>
<evidence type="ECO:0000256" key="1">
    <source>
        <dbReference type="SAM" id="Phobius"/>
    </source>
</evidence>
<dbReference type="InterPro" id="IPR037185">
    <property type="entry name" value="EmrE-like"/>
</dbReference>
<dbReference type="AlphaFoldDB" id="A0A4Y9EP70"/>
<feature type="transmembrane region" description="Helical" evidence="1">
    <location>
        <begin position="165"/>
        <end position="186"/>
    </location>
</feature>
<keyword evidence="1" id="KW-0812">Transmembrane</keyword>
<gene>
    <name evidence="3" type="ORF">EUV02_08100</name>
</gene>
<feature type="transmembrane region" description="Helical" evidence="1">
    <location>
        <begin position="137"/>
        <end position="158"/>
    </location>
</feature>
<dbReference type="OrthoDB" id="8770617at2"/>
<name>A0A4Y9EP70_9SPHN</name>
<keyword evidence="1" id="KW-0472">Membrane</keyword>
<feature type="transmembrane region" description="Helical" evidence="1">
    <location>
        <begin position="226"/>
        <end position="245"/>
    </location>
</feature>
<proteinExistence type="predicted"/>
<keyword evidence="1" id="KW-1133">Transmembrane helix</keyword>
<sequence length="277" mass="29094">MLAGSTALAFGGWLVREADVGPVDAAFWRLSLAVLPLMLIARLVRQPMPPLSRSLLLPAALAGLFFAIDLALWHLGLVRTTLANATLIPNAASFLLPLYGFVATRTRPTPRMWSAMALAAAGTLLLLGTSFELSARHFAGDLLCIGAAIFYTGYLIVIDRMRGQVAAVPTLILASSFGALALFAFAQAGPGPFWPTDWRPVVALAFTSQVLGQGLIVYAVGHLKPLVVGLTLLVQPAIAAAIGVVRFGEVLGPTVIIGGVLVLSALVLVRLPARRAS</sequence>
<feature type="transmembrane region" description="Helical" evidence="1">
    <location>
        <begin position="27"/>
        <end position="44"/>
    </location>
</feature>
<dbReference type="PANTHER" id="PTHR22911:SF76">
    <property type="entry name" value="EAMA DOMAIN-CONTAINING PROTEIN"/>
    <property type="match status" value="1"/>
</dbReference>